<dbReference type="KEGG" id="xva:C7V42_02800"/>
<reference evidence="2 3" key="1">
    <citation type="submission" date="2018-03" db="EMBL/GenBank/DDBJ databases">
        <authorList>
            <person name="Wu G."/>
        </authorList>
    </citation>
    <scope>NUCLEOTIDE SEQUENCE [LARGE SCALE GENOMIC DNA]</scope>
    <source>
        <strain evidence="2 3">SAM-118</strain>
    </source>
</reference>
<feature type="region of interest" description="Disordered" evidence="1">
    <location>
        <begin position="600"/>
        <end position="663"/>
    </location>
</feature>
<evidence type="ECO:0000313" key="3">
    <source>
        <dbReference type="Proteomes" id="UP000284283"/>
    </source>
</evidence>
<dbReference type="NCBIfam" id="NF041377">
    <property type="entry name" value="XopX"/>
    <property type="match status" value="1"/>
</dbReference>
<accession>A0AAE8F8D9</accession>
<dbReference type="EMBL" id="PYTT01000061">
    <property type="protein sequence ID" value="RNL04421.1"/>
    <property type="molecule type" value="Genomic_DNA"/>
</dbReference>
<proteinExistence type="predicted"/>
<gene>
    <name evidence="2" type="ORF">C9386_06765</name>
</gene>
<sequence>MALHDPDIQAHSPAHASGPSTGATLAARANAALASGLQQAYAAVSNGASTLWSKSDLRTMLQVHASDPAFLQMVRHLDQEQAAPHSLARLSAAIADLRGAISNPQNGLEKRFRNAFLSDIKAVEKALHPLEHGTPATGRALKALLNLGNAWPLLVPSPFMANQAKTFGYSLALAARGVLMLSASALRPTADGFPIPIIGGGQLGRDANELHLYAYLLNGLFLPFEITKKAGSEAMRHQAEAVENNMGFGAAAATACAAMMMTPFLWNSISTLGNRARDQVSRLRASAAHQLGFTESAQRTRAGMTPGQISAELRTQLDQIATVLLNGRDAFQQVRRDFTGPGQGHELTRTLNAQCTHLLETLDRCCKHLSTALQHGQDRSESIPRQLSNDDVAAKLSLALLGIAVTGSVIYLIQPDRIGTVDSLADTAVVAAVMLQSTFNKHANRQDTMERFKAMCGGSMVIAMALTAEKLATTFADQSLIEASSTSPYYAGAVMSLMAATMPGPVADATEKAMNWGGRQIRRLFTGPDGTQLATTVPSTPEELQETSRRTLRYLLQLSPEHLQAYEEQVAPDAALQAIRDAGAAAQPSTSRVTITEIQEDDGVAAPIAETPDTSPPRLSTNSDGESVEDSVSAEPGAATTLDNAQSPSTRDDATAGRASTPH</sequence>
<name>A0AAE8F8D9_XANVA</name>
<comment type="caution">
    <text evidence="2">The sequence shown here is derived from an EMBL/GenBank/DDBJ whole genome shotgun (WGS) entry which is preliminary data.</text>
</comment>
<feature type="region of interest" description="Disordered" evidence="1">
    <location>
        <begin position="1"/>
        <end position="22"/>
    </location>
</feature>
<dbReference type="AlphaFoldDB" id="A0AAE8F8D9"/>
<protein>
    <submittedName>
        <fullName evidence="2">Type III secretion system effector protein</fullName>
    </submittedName>
</protein>
<evidence type="ECO:0000256" key="1">
    <source>
        <dbReference type="SAM" id="MobiDB-lite"/>
    </source>
</evidence>
<evidence type="ECO:0000313" key="2">
    <source>
        <dbReference type="EMBL" id="RNL04421.1"/>
    </source>
</evidence>
<dbReference type="Proteomes" id="UP000284283">
    <property type="component" value="Unassembled WGS sequence"/>
</dbReference>
<organism evidence="2 3">
    <name type="scientific">Xanthomonas vasicola pv. vasculorum</name>
    <dbReference type="NCBI Taxonomy" id="325776"/>
    <lineage>
        <taxon>Bacteria</taxon>
        <taxon>Pseudomonadati</taxon>
        <taxon>Pseudomonadota</taxon>
        <taxon>Gammaproteobacteria</taxon>
        <taxon>Lysobacterales</taxon>
        <taxon>Lysobacteraceae</taxon>
        <taxon>Xanthomonas</taxon>
    </lineage>
</organism>